<dbReference type="Gene3D" id="2.30.42.10">
    <property type="match status" value="1"/>
</dbReference>
<organism evidence="2 3">
    <name type="scientific">Araneus ventricosus</name>
    <name type="common">Orbweaver spider</name>
    <name type="synonym">Epeira ventricosa</name>
    <dbReference type="NCBI Taxonomy" id="182803"/>
    <lineage>
        <taxon>Eukaryota</taxon>
        <taxon>Metazoa</taxon>
        <taxon>Ecdysozoa</taxon>
        <taxon>Arthropoda</taxon>
        <taxon>Chelicerata</taxon>
        <taxon>Arachnida</taxon>
        <taxon>Araneae</taxon>
        <taxon>Araneomorphae</taxon>
        <taxon>Entelegynae</taxon>
        <taxon>Araneoidea</taxon>
        <taxon>Araneidae</taxon>
        <taxon>Araneus</taxon>
    </lineage>
</organism>
<dbReference type="SMART" id="SM00228">
    <property type="entry name" value="PDZ"/>
    <property type="match status" value="1"/>
</dbReference>
<dbReference type="PANTHER" id="PTHR19964:SF92">
    <property type="entry name" value="PATJ HOMOLOG"/>
    <property type="match status" value="1"/>
</dbReference>
<sequence length="197" mass="21595">EISGIFVKSIAKGSAADMCGKIRVNDQIIEVDGRPLHGYTNHDAVEVLRSTGKSVKLRLARYLRGAKYQQLQLAIASGELSYPSLPSSVQAQIHEPKIAPELSTKDLDVNDVSLLIDDDYEGILSPRVEAAIQAKWSKVMGPEFDVVMSLENSPTMRDVKSTFELPLLPRFSLDLEQVSSSPDSVLMFSPPPPPEGF</sequence>
<accession>A0A4Y2SC41</accession>
<dbReference type="SUPFAM" id="SSF50156">
    <property type="entry name" value="PDZ domain-like"/>
    <property type="match status" value="1"/>
</dbReference>
<keyword evidence="3" id="KW-1185">Reference proteome</keyword>
<feature type="non-terminal residue" evidence="2">
    <location>
        <position position="1"/>
    </location>
</feature>
<protein>
    <submittedName>
        <fullName evidence="2">Patj</fullName>
    </submittedName>
</protein>
<evidence type="ECO:0000313" key="2">
    <source>
        <dbReference type="EMBL" id="GBN85471.1"/>
    </source>
</evidence>
<dbReference type="OrthoDB" id="6022242at2759"/>
<reference evidence="2 3" key="1">
    <citation type="journal article" date="2019" name="Sci. Rep.">
        <title>Orb-weaving spider Araneus ventricosus genome elucidates the spidroin gene catalogue.</title>
        <authorList>
            <person name="Kono N."/>
            <person name="Nakamura H."/>
            <person name="Ohtoshi R."/>
            <person name="Moran D.A.P."/>
            <person name="Shinohara A."/>
            <person name="Yoshida Y."/>
            <person name="Fujiwara M."/>
            <person name="Mori M."/>
            <person name="Tomita M."/>
            <person name="Arakawa K."/>
        </authorList>
    </citation>
    <scope>NUCLEOTIDE SEQUENCE [LARGE SCALE GENOMIC DNA]</scope>
</reference>
<comment type="caution">
    <text evidence="2">The sequence shown here is derived from an EMBL/GenBank/DDBJ whole genome shotgun (WGS) entry which is preliminary data.</text>
</comment>
<feature type="domain" description="PDZ" evidence="1">
    <location>
        <begin position="1"/>
        <end position="63"/>
    </location>
</feature>
<dbReference type="Pfam" id="PF00595">
    <property type="entry name" value="PDZ"/>
    <property type="match status" value="1"/>
</dbReference>
<dbReference type="EMBL" id="BGPR01020790">
    <property type="protein sequence ID" value="GBN85471.1"/>
    <property type="molecule type" value="Genomic_DNA"/>
</dbReference>
<dbReference type="PROSITE" id="PS50106">
    <property type="entry name" value="PDZ"/>
    <property type="match status" value="1"/>
</dbReference>
<dbReference type="AlphaFoldDB" id="A0A4Y2SC41"/>
<dbReference type="InterPro" id="IPR051342">
    <property type="entry name" value="PDZ_scaffold"/>
</dbReference>
<dbReference type="InterPro" id="IPR036034">
    <property type="entry name" value="PDZ_sf"/>
</dbReference>
<dbReference type="Proteomes" id="UP000499080">
    <property type="component" value="Unassembled WGS sequence"/>
</dbReference>
<name>A0A4Y2SC41_ARAVE</name>
<gene>
    <name evidence="2" type="primary">Patj_5</name>
    <name evidence="2" type="ORF">AVEN_44676_1</name>
</gene>
<dbReference type="PANTHER" id="PTHR19964">
    <property type="entry name" value="MULTIPLE PDZ DOMAIN PROTEIN"/>
    <property type="match status" value="1"/>
</dbReference>
<dbReference type="InterPro" id="IPR001478">
    <property type="entry name" value="PDZ"/>
</dbReference>
<proteinExistence type="predicted"/>
<evidence type="ECO:0000313" key="3">
    <source>
        <dbReference type="Proteomes" id="UP000499080"/>
    </source>
</evidence>
<evidence type="ECO:0000259" key="1">
    <source>
        <dbReference type="PROSITE" id="PS50106"/>
    </source>
</evidence>